<dbReference type="GO" id="GO:0016887">
    <property type="term" value="F:ATP hydrolysis activity"/>
    <property type="evidence" value="ECO:0007669"/>
    <property type="project" value="InterPro"/>
</dbReference>
<dbReference type="PROSITE" id="PS50893">
    <property type="entry name" value="ABC_TRANSPORTER_2"/>
    <property type="match status" value="1"/>
</dbReference>
<keyword evidence="4" id="KW-1003">Cell membrane</keyword>
<dbReference type="InterPro" id="IPR017871">
    <property type="entry name" value="ABC_transporter-like_CS"/>
</dbReference>
<keyword evidence="8" id="KW-0472">Membrane</keyword>
<evidence type="ECO:0000256" key="5">
    <source>
        <dbReference type="ARBA" id="ARBA00022741"/>
    </source>
</evidence>
<comment type="similarity">
    <text evidence="2">Belongs to the ABC transporter superfamily.</text>
</comment>
<dbReference type="OrthoDB" id="9806471at2"/>
<comment type="subcellular location">
    <subcellularLocation>
        <location evidence="1">Cell membrane</location>
        <topology evidence="1">Peripheral membrane protein</topology>
    </subcellularLocation>
</comment>
<dbReference type="GO" id="GO:0005524">
    <property type="term" value="F:ATP binding"/>
    <property type="evidence" value="ECO:0007669"/>
    <property type="project" value="UniProtKB-KW"/>
</dbReference>
<evidence type="ECO:0000256" key="2">
    <source>
        <dbReference type="ARBA" id="ARBA00005417"/>
    </source>
</evidence>
<keyword evidence="5" id="KW-0547">Nucleotide-binding</keyword>
<dbReference type="Pfam" id="PF00005">
    <property type="entry name" value="ABC_tran"/>
    <property type="match status" value="1"/>
</dbReference>
<dbReference type="PROSITE" id="PS00211">
    <property type="entry name" value="ABC_TRANSPORTER_1"/>
    <property type="match status" value="1"/>
</dbReference>
<dbReference type="RefSeq" id="WP_123227815.1">
    <property type="nucleotide sequence ID" value="NZ_RJSE01000007.1"/>
</dbReference>
<evidence type="ECO:0000313" key="11">
    <source>
        <dbReference type="Proteomes" id="UP000267128"/>
    </source>
</evidence>
<evidence type="ECO:0000256" key="3">
    <source>
        <dbReference type="ARBA" id="ARBA00022448"/>
    </source>
</evidence>
<evidence type="ECO:0000256" key="7">
    <source>
        <dbReference type="ARBA" id="ARBA00022970"/>
    </source>
</evidence>
<organism evidence="10 11">
    <name type="scientific">Nocardioides marmoriginsengisoli</name>
    <dbReference type="NCBI Taxonomy" id="661483"/>
    <lineage>
        <taxon>Bacteria</taxon>
        <taxon>Bacillati</taxon>
        <taxon>Actinomycetota</taxon>
        <taxon>Actinomycetes</taxon>
        <taxon>Propionibacteriales</taxon>
        <taxon>Nocardioidaceae</taxon>
        <taxon>Nocardioides</taxon>
    </lineage>
</organism>
<comment type="caution">
    <text evidence="10">The sequence shown here is derived from an EMBL/GenBank/DDBJ whole genome shotgun (WGS) entry which is preliminary data.</text>
</comment>
<dbReference type="GO" id="GO:0015424">
    <property type="term" value="F:ABC-type amino acid transporter activity"/>
    <property type="evidence" value="ECO:0007669"/>
    <property type="project" value="InterPro"/>
</dbReference>
<dbReference type="InterPro" id="IPR030679">
    <property type="entry name" value="ABC_ATPase_HisP-typ"/>
</dbReference>
<dbReference type="GO" id="GO:0005886">
    <property type="term" value="C:plasma membrane"/>
    <property type="evidence" value="ECO:0007669"/>
    <property type="project" value="UniProtKB-SubCell"/>
</dbReference>
<accession>A0A3N0CGS8</accession>
<evidence type="ECO:0000256" key="4">
    <source>
        <dbReference type="ARBA" id="ARBA00022475"/>
    </source>
</evidence>
<protein>
    <submittedName>
        <fullName evidence="10">Amino acid ABC transporter ATP-binding protein</fullName>
    </submittedName>
</protein>
<keyword evidence="3" id="KW-0813">Transport</keyword>
<dbReference type="InterPro" id="IPR050086">
    <property type="entry name" value="MetN_ABC_transporter-like"/>
</dbReference>
<evidence type="ECO:0000313" key="10">
    <source>
        <dbReference type="EMBL" id="RNL62519.1"/>
    </source>
</evidence>
<dbReference type="AlphaFoldDB" id="A0A3N0CGS8"/>
<proteinExistence type="inferred from homology"/>
<dbReference type="InterPro" id="IPR027417">
    <property type="entry name" value="P-loop_NTPase"/>
</dbReference>
<keyword evidence="11" id="KW-1185">Reference proteome</keyword>
<dbReference type="CDD" id="cd03262">
    <property type="entry name" value="ABC_HisP_GlnQ"/>
    <property type="match status" value="1"/>
</dbReference>
<feature type="domain" description="ABC transporter" evidence="9">
    <location>
        <begin position="12"/>
        <end position="255"/>
    </location>
</feature>
<dbReference type="PANTHER" id="PTHR43166:SF9">
    <property type="entry name" value="GLUTAMATE_ASPARTATE IMPORT ATP-BINDING PROTEIN GLTL"/>
    <property type="match status" value="1"/>
</dbReference>
<dbReference type="Proteomes" id="UP000267128">
    <property type="component" value="Unassembled WGS sequence"/>
</dbReference>
<reference evidence="10 11" key="1">
    <citation type="submission" date="2018-11" db="EMBL/GenBank/DDBJ databases">
        <authorList>
            <person name="Li F."/>
        </authorList>
    </citation>
    <scope>NUCLEOTIDE SEQUENCE [LARGE SCALE GENOMIC DNA]</scope>
    <source>
        <strain evidence="10 11">Gsoil 097</strain>
    </source>
</reference>
<dbReference type="PIRSF" id="PIRSF039085">
    <property type="entry name" value="ABC_ATPase_HisP"/>
    <property type="match status" value="1"/>
</dbReference>
<evidence type="ECO:0000256" key="6">
    <source>
        <dbReference type="ARBA" id="ARBA00022840"/>
    </source>
</evidence>
<gene>
    <name evidence="10" type="ORF">EFK50_12175</name>
</gene>
<dbReference type="EMBL" id="RJSE01000007">
    <property type="protein sequence ID" value="RNL62519.1"/>
    <property type="molecule type" value="Genomic_DNA"/>
</dbReference>
<evidence type="ECO:0000256" key="1">
    <source>
        <dbReference type="ARBA" id="ARBA00004202"/>
    </source>
</evidence>
<dbReference type="SUPFAM" id="SSF52540">
    <property type="entry name" value="P-loop containing nucleoside triphosphate hydrolases"/>
    <property type="match status" value="1"/>
</dbReference>
<dbReference type="PANTHER" id="PTHR43166">
    <property type="entry name" value="AMINO ACID IMPORT ATP-BINDING PROTEIN"/>
    <property type="match status" value="1"/>
</dbReference>
<dbReference type="Gene3D" id="3.40.50.300">
    <property type="entry name" value="P-loop containing nucleotide triphosphate hydrolases"/>
    <property type="match status" value="1"/>
</dbReference>
<keyword evidence="6 10" id="KW-0067">ATP-binding</keyword>
<name>A0A3N0CGS8_9ACTN</name>
<evidence type="ECO:0000259" key="9">
    <source>
        <dbReference type="PROSITE" id="PS50893"/>
    </source>
</evidence>
<dbReference type="InterPro" id="IPR003439">
    <property type="entry name" value="ABC_transporter-like_ATP-bd"/>
</dbReference>
<sequence>MTELSGKAGSGIAMAGVTKQYGDHRVLDAIDLDVRGGERVALIGPSGSGKTTVLRCIARLEAIESGSIRIEGHEIARMADARSGKASAEVAAAMRGVGMVFQQYNLFPNMTVLDNLTIAPVKVLGVDKAEARERAAGLLDLVGLGAKADAYPARLSGGQQQRVAIARSLAMQPSVLLFDEVTSALDPELVGEVLEVIRGVAAQSDVTMLIVTHEMQFARDIGDRVVFMEGGSVVEQGPPEKVLADPENERTQRFLRRLLNH</sequence>
<dbReference type="SMART" id="SM00382">
    <property type="entry name" value="AAA"/>
    <property type="match status" value="1"/>
</dbReference>
<evidence type="ECO:0000256" key="8">
    <source>
        <dbReference type="ARBA" id="ARBA00023136"/>
    </source>
</evidence>
<keyword evidence="7" id="KW-0029">Amino-acid transport</keyword>
<dbReference type="InterPro" id="IPR003593">
    <property type="entry name" value="AAA+_ATPase"/>
</dbReference>